<dbReference type="PANTHER" id="PTHR43053">
    <property type="entry name" value="GLYCOSIDASE FAMILY 31"/>
    <property type="match status" value="1"/>
</dbReference>
<gene>
    <name evidence="3" type="ORF">SAMN02746066_03495</name>
</gene>
<evidence type="ECO:0000256" key="2">
    <source>
        <dbReference type="ARBA" id="ARBA00023295"/>
    </source>
</evidence>
<dbReference type="Pfam" id="PF02065">
    <property type="entry name" value="Melibiase"/>
    <property type="match status" value="1"/>
</dbReference>
<proteinExistence type="predicted"/>
<dbReference type="PANTHER" id="PTHR43053:SF3">
    <property type="entry name" value="ALPHA-GALACTOSIDASE C-RELATED"/>
    <property type="match status" value="1"/>
</dbReference>
<dbReference type="Gene3D" id="3.20.20.70">
    <property type="entry name" value="Aldolase class I"/>
    <property type="match status" value="1"/>
</dbReference>
<dbReference type="InterPro" id="IPR050985">
    <property type="entry name" value="Alpha-glycosidase_related"/>
</dbReference>
<dbReference type="PRINTS" id="PR00743">
    <property type="entry name" value="GLHYDRLASE36"/>
</dbReference>
<dbReference type="Proteomes" id="UP000184038">
    <property type="component" value="Unassembled WGS sequence"/>
</dbReference>
<dbReference type="InterPro" id="IPR017853">
    <property type="entry name" value="GH"/>
</dbReference>
<dbReference type="Gene3D" id="2.70.98.60">
    <property type="entry name" value="alpha-galactosidase from lactobacil brevis"/>
    <property type="match status" value="1"/>
</dbReference>
<accession>A0A1M7LYY2</accession>
<dbReference type="InterPro" id="IPR013785">
    <property type="entry name" value="Aldolase_TIM"/>
</dbReference>
<evidence type="ECO:0000256" key="1">
    <source>
        <dbReference type="ARBA" id="ARBA00022801"/>
    </source>
</evidence>
<dbReference type="GO" id="GO:0016052">
    <property type="term" value="P:carbohydrate catabolic process"/>
    <property type="evidence" value="ECO:0007669"/>
    <property type="project" value="InterPro"/>
</dbReference>
<dbReference type="InterPro" id="IPR038417">
    <property type="entry name" value="Alpga-gal_N_sf"/>
</dbReference>
<dbReference type="GO" id="GO:0004557">
    <property type="term" value="F:alpha-galactosidase activity"/>
    <property type="evidence" value="ECO:0007669"/>
    <property type="project" value="UniProtKB-EC"/>
</dbReference>
<sequence length="598" mass="70135">MVIHMIRRLVSNNYDEYGVKESYETIINDSENSELLAGFQMEVNIPYESKLTLVTYYKGGWGNEFGKCNFNIDKEKEDFYIENTRGRSSHDYHPFLILEFEDGNKALLGYAWSGNWYFHISKQGRILVGQTKKMFTKMLEPKQELKTPSVLIAFCNKEEKRSLVSHLHQFLRRYWIPKNSASRELMVEWNHWWTYEDVEINEEVFLRNVDVAHELGIELCTLDAGWYGDTKTHWSKQQGDWKLVNKEKFPNGLRYLADYVYDRGMKFGIWLEPEALGFYSKLRKDNQVIEALIDGNAYESPYICLGNPDGARLIYKFITELVEETNADFIKLDFNLDPEYGCNRIDHGHGQGDGLFQHYREYYRILDAVRERFPNLIIENCASGGLRCDFGMLQHVHTTFLSDVDVTKHSLESFYELSHFVPPTAILHFAWSETREYEDGTYVFPSFVLKEGTDENAIRYTLRAAMLHQMGICRNLPDMQEEYRDIFKEQIAFYKSEVRQYLLEGQLFHLVRKDGMICIQLQLKDKSLVFCFYYGENPMKPFWLKLVALDESEHFCLTFTDKGSSMSGKGKQFMEQGVYLDGFRGLTSEILVIERKKG</sequence>
<name>A0A1M7LYY2_9FIRM</name>
<dbReference type="AlphaFoldDB" id="A0A1M7LYY2"/>
<keyword evidence="2" id="KW-0326">Glycosidase</keyword>
<evidence type="ECO:0000313" key="4">
    <source>
        <dbReference type="Proteomes" id="UP000184038"/>
    </source>
</evidence>
<dbReference type="OrthoDB" id="9758822at2"/>
<keyword evidence="4" id="KW-1185">Reference proteome</keyword>
<dbReference type="EMBL" id="FRCP01000018">
    <property type="protein sequence ID" value="SHM83068.1"/>
    <property type="molecule type" value="Genomic_DNA"/>
</dbReference>
<keyword evidence="1" id="KW-0378">Hydrolase</keyword>
<dbReference type="InterPro" id="IPR002252">
    <property type="entry name" value="Glyco_hydro_36"/>
</dbReference>
<dbReference type="SUPFAM" id="SSF51445">
    <property type="entry name" value="(Trans)glycosidases"/>
    <property type="match status" value="1"/>
</dbReference>
<protein>
    <submittedName>
        <fullName evidence="3">Alpha-galactosidase</fullName>
    </submittedName>
</protein>
<reference evidence="3 4" key="1">
    <citation type="submission" date="2016-11" db="EMBL/GenBank/DDBJ databases">
        <authorList>
            <person name="Jaros S."/>
            <person name="Januszkiewicz K."/>
            <person name="Wedrychowicz H."/>
        </authorList>
    </citation>
    <scope>NUCLEOTIDE SEQUENCE [LARGE SCALE GENOMIC DNA]</scope>
    <source>
        <strain evidence="3 4">DSM 15930</strain>
    </source>
</reference>
<organism evidence="3 4">
    <name type="scientific">Anaerosporobacter mobilis DSM 15930</name>
    <dbReference type="NCBI Taxonomy" id="1120996"/>
    <lineage>
        <taxon>Bacteria</taxon>
        <taxon>Bacillati</taxon>
        <taxon>Bacillota</taxon>
        <taxon>Clostridia</taxon>
        <taxon>Lachnospirales</taxon>
        <taxon>Lachnospiraceae</taxon>
        <taxon>Anaerosporobacter</taxon>
    </lineage>
</organism>
<dbReference type="CDD" id="cd14791">
    <property type="entry name" value="GH36"/>
    <property type="match status" value="1"/>
</dbReference>
<evidence type="ECO:0000313" key="3">
    <source>
        <dbReference type="EMBL" id="SHM83068.1"/>
    </source>
</evidence>
<dbReference type="STRING" id="1120996.SAMN02746066_03495"/>